<dbReference type="InterPro" id="IPR005674">
    <property type="entry name" value="CocE/Ser_esterase"/>
</dbReference>
<organism evidence="3 4">
    <name type="scientific">Jiella flava</name>
    <dbReference type="NCBI Taxonomy" id="2816857"/>
    <lineage>
        <taxon>Bacteria</taxon>
        <taxon>Pseudomonadati</taxon>
        <taxon>Pseudomonadota</taxon>
        <taxon>Alphaproteobacteria</taxon>
        <taxon>Hyphomicrobiales</taxon>
        <taxon>Aurantimonadaceae</taxon>
        <taxon>Jiella</taxon>
    </lineage>
</organism>
<dbReference type="GO" id="GO:0008239">
    <property type="term" value="F:dipeptidyl-peptidase activity"/>
    <property type="evidence" value="ECO:0007669"/>
    <property type="project" value="InterPro"/>
</dbReference>
<dbReference type="SUPFAM" id="SSF49785">
    <property type="entry name" value="Galactose-binding domain-like"/>
    <property type="match status" value="1"/>
</dbReference>
<dbReference type="SMART" id="SM00939">
    <property type="entry name" value="PepX_C"/>
    <property type="match status" value="1"/>
</dbReference>
<dbReference type="Gene3D" id="1.10.3020.10">
    <property type="entry name" value="alpha-amino acid ester hydrolase ( Helical cap domain)"/>
    <property type="match status" value="1"/>
</dbReference>
<dbReference type="Pfam" id="PF02129">
    <property type="entry name" value="Peptidase_S15"/>
    <property type="match status" value="1"/>
</dbReference>
<dbReference type="SUPFAM" id="SSF53474">
    <property type="entry name" value="alpha/beta-Hydrolases"/>
    <property type="match status" value="1"/>
</dbReference>
<evidence type="ECO:0000313" key="4">
    <source>
        <dbReference type="Proteomes" id="UP000664122"/>
    </source>
</evidence>
<dbReference type="Gene3D" id="2.60.120.260">
    <property type="entry name" value="Galactose-binding domain-like"/>
    <property type="match status" value="1"/>
</dbReference>
<dbReference type="AlphaFoldDB" id="A0A939G0T2"/>
<reference evidence="3" key="1">
    <citation type="submission" date="2021-03" db="EMBL/GenBank/DDBJ databases">
        <title>Whole genome sequence of Jiella sp. CQZ9-1.</title>
        <authorList>
            <person name="Tuo L."/>
        </authorList>
    </citation>
    <scope>NUCLEOTIDE SEQUENCE</scope>
    <source>
        <strain evidence="3">CQZ9-1</strain>
    </source>
</reference>
<dbReference type="InterPro" id="IPR013736">
    <property type="entry name" value="Xaa-Pro_dipept_C"/>
</dbReference>
<name>A0A939G0T2_9HYPH</name>
<keyword evidence="4" id="KW-1185">Reference proteome</keyword>
<dbReference type="PANTHER" id="PTHR43056:SF10">
    <property type="entry name" value="COCE_NOND FAMILY, PUTATIVE (AFU_ORTHOLOGUE AFUA_7G00600)-RELATED"/>
    <property type="match status" value="1"/>
</dbReference>
<gene>
    <name evidence="3" type="ORF">J1C48_16975</name>
</gene>
<dbReference type="Pfam" id="PF08530">
    <property type="entry name" value="PepX_C"/>
    <property type="match status" value="1"/>
</dbReference>
<dbReference type="EMBL" id="JAFMPP010000019">
    <property type="protein sequence ID" value="MBO0664276.1"/>
    <property type="molecule type" value="Genomic_DNA"/>
</dbReference>
<keyword evidence="1 3" id="KW-0378">Hydrolase</keyword>
<dbReference type="Gene3D" id="3.40.50.1820">
    <property type="entry name" value="alpha/beta hydrolase"/>
    <property type="match status" value="1"/>
</dbReference>
<accession>A0A939G0T2</accession>
<evidence type="ECO:0000259" key="2">
    <source>
        <dbReference type="SMART" id="SM00939"/>
    </source>
</evidence>
<dbReference type="InterPro" id="IPR050585">
    <property type="entry name" value="Xaa-Pro_dipeptidyl-ppase/CocE"/>
</dbReference>
<feature type="domain" description="Xaa-Pro dipeptidyl-peptidase C-terminal" evidence="2">
    <location>
        <begin position="308"/>
        <end position="538"/>
    </location>
</feature>
<dbReference type="InterPro" id="IPR008979">
    <property type="entry name" value="Galactose-bd-like_sf"/>
</dbReference>
<dbReference type="NCBIfam" id="TIGR00976">
    <property type="entry name" value="CocE_NonD"/>
    <property type="match status" value="1"/>
</dbReference>
<dbReference type="Proteomes" id="UP000664122">
    <property type="component" value="Unassembled WGS sequence"/>
</dbReference>
<proteinExistence type="predicted"/>
<comment type="caution">
    <text evidence="3">The sequence shown here is derived from an EMBL/GenBank/DDBJ whole genome shotgun (WGS) entry which is preliminary data.</text>
</comment>
<dbReference type="InterPro" id="IPR000383">
    <property type="entry name" value="Xaa-Pro-like_dom"/>
</dbReference>
<sequence length="548" mass="57317">MAGGGGVLAPETRSMTTADGTRLDADIWRPAGPGPWPVLLQRQAYGRRIGCTVCYAHPAWYAAQGYLVVVQDVRGRGTSEGRFDPGADEAADGAETVEWAAALPGSDGRVAMYGFSYQAYNQLLAATGDCPSLAALIPAMGPWDPAEGWAWQGGAFNLAEMAGWGTQIAVEGARRAGQGAAHASLRAGLPGLFSGRVPGQPEALVGAQAAGHFPAWSTTPPDDPRWQMISVGAQVARLRARGLPMLFIGGWYDSFLGATLTGFSALDRPGDPTLRLKVGPWAHFPWTRHLAGMDFGPEAATDTDRAQIAFLDAVLKGRGTLAADDRVRLFDMGTGRWQSHAALPTTPRRLYLTGAGRAATRPGDGGLAEAPGQGSEIIVHDPWRPAPAAGPIYGRGPGPHDRSETDARGDVATFDTAPFDAPVRLAGRVALSLRVTADRPSFDLSATLSVIERSGKVAPLCGGYRHLRERPDGPVKIAMTGTCRTLQPGEALRLSLAASDFPAHPVNPGTGADPVTAAAEAALVTTIVLQLGADCALTLPILPAEEGV</sequence>
<dbReference type="InterPro" id="IPR029058">
    <property type="entry name" value="AB_hydrolase_fold"/>
</dbReference>
<evidence type="ECO:0000256" key="1">
    <source>
        <dbReference type="ARBA" id="ARBA00022801"/>
    </source>
</evidence>
<evidence type="ECO:0000313" key="3">
    <source>
        <dbReference type="EMBL" id="MBO0664276.1"/>
    </source>
</evidence>
<protein>
    <submittedName>
        <fullName evidence="3">CocE/NonD family hydrolase</fullName>
    </submittedName>
</protein>
<dbReference type="PANTHER" id="PTHR43056">
    <property type="entry name" value="PEPTIDASE S9 PROLYL OLIGOPEPTIDASE"/>
    <property type="match status" value="1"/>
</dbReference>